<evidence type="ECO:0000313" key="4">
    <source>
        <dbReference type="Proteomes" id="UP001596047"/>
    </source>
</evidence>
<dbReference type="Gene3D" id="1.50.10.10">
    <property type="match status" value="1"/>
</dbReference>
<dbReference type="InterPro" id="IPR024462">
    <property type="entry name" value="GH116_N"/>
</dbReference>
<dbReference type="InterPro" id="IPR012341">
    <property type="entry name" value="6hp_glycosidase-like_sf"/>
</dbReference>
<comment type="caution">
    <text evidence="3">The sequence shown here is derived from an EMBL/GenBank/DDBJ whole genome shotgun (WGS) entry which is preliminary data.</text>
</comment>
<evidence type="ECO:0000313" key="3">
    <source>
        <dbReference type="EMBL" id="MFC5649165.1"/>
    </source>
</evidence>
<name>A0ABW0VY97_9BACL</name>
<dbReference type="InterPro" id="IPR008928">
    <property type="entry name" value="6-hairpin_glycosidase_sf"/>
</dbReference>
<dbReference type="SUPFAM" id="SSF48208">
    <property type="entry name" value="Six-hairpin glycosidases"/>
    <property type="match status" value="1"/>
</dbReference>
<dbReference type="GO" id="GO:0016798">
    <property type="term" value="F:hydrolase activity, acting on glycosyl bonds"/>
    <property type="evidence" value="ECO:0007669"/>
    <property type="project" value="UniProtKB-KW"/>
</dbReference>
<feature type="domain" description="Glycosyl-hydrolase family 116 catalytic region" evidence="1">
    <location>
        <begin position="478"/>
        <end position="762"/>
    </location>
</feature>
<reference evidence="4" key="1">
    <citation type="journal article" date="2019" name="Int. J. Syst. Evol. Microbiol.">
        <title>The Global Catalogue of Microorganisms (GCM) 10K type strain sequencing project: providing services to taxonomists for standard genome sequencing and annotation.</title>
        <authorList>
            <consortium name="The Broad Institute Genomics Platform"/>
            <consortium name="The Broad Institute Genome Sequencing Center for Infectious Disease"/>
            <person name="Wu L."/>
            <person name="Ma J."/>
        </authorList>
    </citation>
    <scope>NUCLEOTIDE SEQUENCE [LARGE SCALE GENOMIC DNA]</scope>
    <source>
        <strain evidence="4">CGMCC 1.3240</strain>
    </source>
</reference>
<dbReference type="EMBL" id="JBHSOW010000030">
    <property type="protein sequence ID" value="MFC5649165.1"/>
    <property type="molecule type" value="Genomic_DNA"/>
</dbReference>
<feature type="domain" description="Glycosyl-hydrolase family 116 N-terminal" evidence="2">
    <location>
        <begin position="28"/>
        <end position="352"/>
    </location>
</feature>
<dbReference type="InterPro" id="IPR052566">
    <property type="entry name" value="Non-lysos_glucosylceramidase"/>
</dbReference>
<organism evidence="3 4">
    <name type="scientific">Paenibacillus solisilvae</name>
    <dbReference type="NCBI Taxonomy" id="2486751"/>
    <lineage>
        <taxon>Bacteria</taxon>
        <taxon>Bacillati</taxon>
        <taxon>Bacillota</taxon>
        <taxon>Bacilli</taxon>
        <taxon>Bacillales</taxon>
        <taxon>Paenibacillaceae</taxon>
        <taxon>Paenibacillus</taxon>
    </lineage>
</organism>
<keyword evidence="4" id="KW-1185">Reference proteome</keyword>
<proteinExistence type="predicted"/>
<evidence type="ECO:0000259" key="2">
    <source>
        <dbReference type="Pfam" id="PF12215"/>
    </source>
</evidence>
<protein>
    <submittedName>
        <fullName evidence="3">GH116 family glycosyl-hydrolase</fullName>
        <ecNumber evidence="3">3.2.1.-</ecNumber>
    </submittedName>
</protein>
<dbReference type="Proteomes" id="UP001596047">
    <property type="component" value="Unassembled WGS sequence"/>
</dbReference>
<evidence type="ECO:0000259" key="1">
    <source>
        <dbReference type="Pfam" id="PF04685"/>
    </source>
</evidence>
<keyword evidence="3" id="KW-0378">Hydrolase</keyword>
<dbReference type="RefSeq" id="WP_379187663.1">
    <property type="nucleotide sequence ID" value="NZ_JBHSOW010000030.1"/>
</dbReference>
<gene>
    <name evidence="3" type="ORF">ACFPYJ_08480</name>
</gene>
<dbReference type="InterPro" id="IPR006775">
    <property type="entry name" value="GH116_catalytic"/>
</dbReference>
<sequence length="872" mass="98839">MTTQTMNELYKMEKSFTYAGRKTNEISFPLGGIGSGSIGLAGNGRLIDWEIFNRPNKNSYNGFSFFAIKAEHKGEVRVAKVLNGDLHPQYTGRGSGKFRGFGFGVERESLAGFPHFTSTEFKGEFPFAEIQFIDDQVPLKVKLTAFNPLIPLNDKDSSIPAAIFTYEVVNSSHEELDISLVGNLSNPFTKEARNDFADYGACKGIKLASTYHKPEDPEFGDLTLSTDSEDVSYQTYWYRGGWFDNLTVFWKEFAAAGRVRERNYNLMKENAAAATYNRNDVCLLSSHKTLAPGEKGEFRFMITWNFPNYVNFWNPGECGDGDRCALPSWKNYYAALFEDSTKSAAYVWDNYGRLHRESLSYKETLFNSTMPDDVIDAISSNISILKSPTCARLTDGTLYGFEGCHAHEGSCEGTCTHVWNYEQVTPFLFPALARSIIDARYKATMYDNGKMAFRMMLPIERTLKDTSDCAGPERAAADGQMGTIIKVYREWKISGDTAWLRSIWQKVKKSLEFAWDPANSDWWDKDCDGVMEGVQHHTLDVEIYGPNSYISGLYQGALLCASEMAEALGDESGKKYMDLYEKGRKWVDENLFNGEYFHQLIDLQDGRFPIDPELGEIKYQIGEGCHIDQVLGQWHAHVVGLGYIFERDKVKKALESIYKYNFIETIRDYPNACRIYALNDERGLLISTWPKGNSPKVPVPYADETMHGFEYQAACHMIYEGLTDKGLTVVKSIRDRYDGERRNPWNEIECGSNYARSMASYSLLLALSGFEFDTLRKHIGFNPKINQEQFSSFWSLHLAWGNFTHENGNIRLDVKYGSLELSSFQSDLLDGKELVEVYLDNSRVAVTRNGRSILFADAVRLEAGSGLRMVLN</sequence>
<dbReference type="PANTHER" id="PTHR12654">
    <property type="entry name" value="BILE ACID BETA-GLUCOSIDASE-RELATED"/>
    <property type="match status" value="1"/>
</dbReference>
<accession>A0ABW0VY97</accession>
<dbReference type="PANTHER" id="PTHR12654:SF0">
    <property type="entry name" value="NON-LYSOSOMAL GLUCOSYLCERAMIDASE"/>
    <property type="match status" value="1"/>
</dbReference>
<dbReference type="Pfam" id="PF12215">
    <property type="entry name" value="Glyco_hydr_116N"/>
    <property type="match status" value="1"/>
</dbReference>
<dbReference type="EC" id="3.2.1.-" evidence="3"/>
<dbReference type="Pfam" id="PF04685">
    <property type="entry name" value="DUF608"/>
    <property type="match status" value="1"/>
</dbReference>
<keyword evidence="3" id="KW-0326">Glycosidase</keyword>